<dbReference type="Gene3D" id="2.60.40.680">
    <property type="match status" value="1"/>
</dbReference>
<accession>A0A3A6Q6I4</accession>
<evidence type="ECO:0000256" key="2">
    <source>
        <dbReference type="SAM" id="Phobius"/>
    </source>
</evidence>
<feature type="transmembrane region" description="Helical" evidence="2">
    <location>
        <begin position="6"/>
        <end position="27"/>
    </location>
</feature>
<organism evidence="3 4">
    <name type="scientific">Halonotius pteroides</name>
    <dbReference type="NCBI Taxonomy" id="268735"/>
    <lineage>
        <taxon>Archaea</taxon>
        <taxon>Methanobacteriati</taxon>
        <taxon>Methanobacteriota</taxon>
        <taxon>Stenosarchaea group</taxon>
        <taxon>Halobacteria</taxon>
        <taxon>Halobacteriales</taxon>
        <taxon>Haloferacaceae</taxon>
        <taxon>Halonotius</taxon>
    </lineage>
</organism>
<keyword evidence="4" id="KW-1185">Reference proteome</keyword>
<proteinExistence type="predicted"/>
<protein>
    <recommendedName>
        <fullName evidence="5">Cohesin domain-containing protein</fullName>
    </recommendedName>
</protein>
<gene>
    <name evidence="3" type="ORF">DP106_08855</name>
</gene>
<evidence type="ECO:0008006" key="5">
    <source>
        <dbReference type="Google" id="ProtNLM"/>
    </source>
</evidence>
<evidence type="ECO:0000313" key="4">
    <source>
        <dbReference type="Proteomes" id="UP000281564"/>
    </source>
</evidence>
<dbReference type="GO" id="GO:0030246">
    <property type="term" value="F:carbohydrate binding"/>
    <property type="evidence" value="ECO:0007669"/>
    <property type="project" value="InterPro"/>
</dbReference>
<dbReference type="RefSeq" id="WP_120084778.1">
    <property type="nucleotide sequence ID" value="NZ_QMDW01000011.1"/>
</dbReference>
<keyword evidence="2" id="KW-0472">Membrane</keyword>
<keyword evidence="2" id="KW-0812">Transmembrane</keyword>
<keyword evidence="2" id="KW-1133">Transmembrane helix</keyword>
<dbReference type="AlphaFoldDB" id="A0A3A6Q6I4"/>
<dbReference type="Proteomes" id="UP000281564">
    <property type="component" value="Unassembled WGS sequence"/>
</dbReference>
<dbReference type="SUPFAM" id="SSF49384">
    <property type="entry name" value="Carbohydrate-binding domain"/>
    <property type="match status" value="1"/>
</dbReference>
<feature type="region of interest" description="Disordered" evidence="1">
    <location>
        <begin position="221"/>
        <end position="262"/>
    </location>
</feature>
<evidence type="ECO:0000256" key="1">
    <source>
        <dbReference type="SAM" id="MobiDB-lite"/>
    </source>
</evidence>
<comment type="caution">
    <text evidence="3">The sequence shown here is derived from an EMBL/GenBank/DDBJ whole genome shotgun (WGS) entry which is preliminary data.</text>
</comment>
<dbReference type="InterPro" id="IPR008965">
    <property type="entry name" value="CBM2/CBM3_carb-bd_dom_sf"/>
</dbReference>
<name>A0A3A6Q6I4_9EURY</name>
<evidence type="ECO:0000313" key="3">
    <source>
        <dbReference type="EMBL" id="RJX49301.1"/>
    </source>
</evidence>
<dbReference type="EMBL" id="QMDW01000011">
    <property type="protein sequence ID" value="RJX49301.1"/>
    <property type="molecule type" value="Genomic_DNA"/>
</dbReference>
<sequence length="277" mass="29533">MYDKATIATVVVVAAVISVMIGSLGVAGESTGEMRLTPTETSLEDGESQKIDVIYDTQSGESPSSLEFRLEHDPEVIKVTNSKLGEHVDSRGGSDIIDPGAFRFGYLINQDQIESDEFTVATITVELADGVDQGDKTDLTFSEVTAGTQEIEITGGSIKAVEGTPETVEITNAALSPSEINDSEVIHTLDLAVSDVSADGKDDEFTITLPSDVEVRDITKTTVTEQGTDTEVPLANEDPANDPSPENTISFKIDPESSDIESTDMNIKLNMRLSPAS</sequence>
<reference evidence="3 4" key="1">
    <citation type="submission" date="2018-06" db="EMBL/GenBank/DDBJ databases">
        <title>Halonotius sp. F13-13 a new haloarchaeeon isolated from a solar saltern from Isla Cristina, Huelva, Spain.</title>
        <authorList>
            <person name="Duran-Viseras A."/>
            <person name="Sanchez-Porro C."/>
            <person name="Ventosa A."/>
        </authorList>
    </citation>
    <scope>NUCLEOTIDE SEQUENCE [LARGE SCALE GENOMIC DNA]</scope>
    <source>
        <strain evidence="3 4">CECT 7525</strain>
    </source>
</reference>